<dbReference type="InterPro" id="IPR050168">
    <property type="entry name" value="AAA_ATPase_domain"/>
</dbReference>
<dbReference type="PANTHER" id="PTHR23077:SF132">
    <property type="entry name" value="ATP-DEPENDENT ZN PROTEASE"/>
    <property type="match status" value="1"/>
</dbReference>
<dbReference type="Gene3D" id="3.40.50.300">
    <property type="entry name" value="P-loop containing nucleotide triphosphate hydrolases"/>
    <property type="match status" value="1"/>
</dbReference>
<dbReference type="SMART" id="SM00382">
    <property type="entry name" value="AAA"/>
    <property type="match status" value="1"/>
</dbReference>
<evidence type="ECO:0000313" key="2">
    <source>
        <dbReference type="EMBL" id="KAL1842106.1"/>
    </source>
</evidence>
<evidence type="ECO:0000313" key="3">
    <source>
        <dbReference type="Proteomes" id="UP001583172"/>
    </source>
</evidence>
<comment type="caution">
    <text evidence="2">The sequence shown here is derived from an EMBL/GenBank/DDBJ whole genome shotgun (WGS) entry which is preliminary data.</text>
</comment>
<proteinExistence type="predicted"/>
<organism evidence="2 3">
    <name type="scientific">Humicola insolens</name>
    <name type="common">Soft-rot fungus</name>
    <dbReference type="NCBI Taxonomy" id="85995"/>
    <lineage>
        <taxon>Eukaryota</taxon>
        <taxon>Fungi</taxon>
        <taxon>Dikarya</taxon>
        <taxon>Ascomycota</taxon>
        <taxon>Pezizomycotina</taxon>
        <taxon>Sordariomycetes</taxon>
        <taxon>Sordariomycetidae</taxon>
        <taxon>Sordariales</taxon>
        <taxon>Chaetomiaceae</taxon>
        <taxon>Mycothermus</taxon>
    </lineage>
</organism>
<protein>
    <recommendedName>
        <fullName evidence="1">AAA+ ATPase domain-containing protein</fullName>
    </recommendedName>
</protein>
<sequence>MTSLSIPEVGTRARMVNGALADFLANHPDLEFGSTKSFTDERQRHMEIFSLHRLPEPKINPISDVEFTAIRGPHGTLPIRVLYPLSGEAERAAGEAGALIYFHGGGYSVGCVDEFENGLRLVAEVSGCQVYAVEYRLAPEFRYPVQLDEYSAVIDWLQGNAGRIRGVHPECIAGGGDGAGGNMTAAICLRRFDEGKKPLAGQVLLYPQARMQFDTLAAKENNSGYYLECNGIFGFGDNYLPRPNASEMSSQQHEKRSNVVTEHFFRHSSGRRVNTDATIARAIKDEYPHLQLIIVPSYGVDLLGYAAAGHATFTALDHGGGELPASLVWTSYVPPARRIDGNPGGLARDVLFAKFLYQWKDDEFILYLVDGRDGTNSYPPVRNHYLLTSDTTKADALVLAAGQWGSELHEEVWVWDTGMWIKSAELYQSVQRASWDAVILDEGMKQAIIDDHQSFFDSRDTYARLRVPWKRGLIYYGPPGNGKTISIKAMMHTLYDRKDPVPALYVRSFSSWAGPEYGISQIFAKARQLAPCYLIFEDLDSLVTDSVRSYFLNEIDGLQSNDGIFIVGSTNHLDRLDPGISKRPSRFDRKYYFPDPNLEQRIAYCRFWQRKLADNKDIKFPDKLCRAIAEITHDFSFAYIQEAFVAALIAIARDERSSRELGSVRGDELKDNWVDIGGAQDDEDLEDLILWVQIKKQVAILREGMEQKRT</sequence>
<evidence type="ECO:0000259" key="1">
    <source>
        <dbReference type="SMART" id="SM00382"/>
    </source>
</evidence>
<name>A0ABR3VK31_HUMIN</name>
<dbReference type="InterPro" id="IPR003593">
    <property type="entry name" value="AAA+_ATPase"/>
</dbReference>
<dbReference type="Pfam" id="PF07859">
    <property type="entry name" value="Abhydrolase_3"/>
    <property type="match status" value="1"/>
</dbReference>
<dbReference type="InterPro" id="IPR003959">
    <property type="entry name" value="ATPase_AAA_core"/>
</dbReference>
<dbReference type="CDD" id="cd19481">
    <property type="entry name" value="RecA-like_protease"/>
    <property type="match status" value="1"/>
</dbReference>
<accession>A0ABR3VK31</accession>
<feature type="domain" description="AAA+ ATPase" evidence="1">
    <location>
        <begin position="471"/>
        <end position="597"/>
    </location>
</feature>
<reference evidence="2 3" key="1">
    <citation type="journal article" date="2024" name="Commun. Biol.">
        <title>Comparative genomic analysis of thermophilic fungi reveals convergent evolutionary adaptations and gene losses.</title>
        <authorList>
            <person name="Steindorff A.S."/>
            <person name="Aguilar-Pontes M.V."/>
            <person name="Robinson A.J."/>
            <person name="Andreopoulos B."/>
            <person name="LaButti K."/>
            <person name="Kuo A."/>
            <person name="Mondo S."/>
            <person name="Riley R."/>
            <person name="Otillar R."/>
            <person name="Haridas S."/>
            <person name="Lipzen A."/>
            <person name="Grimwood J."/>
            <person name="Schmutz J."/>
            <person name="Clum A."/>
            <person name="Reid I.D."/>
            <person name="Moisan M.C."/>
            <person name="Butler G."/>
            <person name="Nguyen T.T.M."/>
            <person name="Dewar K."/>
            <person name="Conant G."/>
            <person name="Drula E."/>
            <person name="Henrissat B."/>
            <person name="Hansel C."/>
            <person name="Singer S."/>
            <person name="Hutchinson M.I."/>
            <person name="de Vries R.P."/>
            <person name="Natvig D.O."/>
            <person name="Powell A.J."/>
            <person name="Tsang A."/>
            <person name="Grigoriev I.V."/>
        </authorList>
    </citation>
    <scope>NUCLEOTIDE SEQUENCE [LARGE SCALE GENOMIC DNA]</scope>
    <source>
        <strain evidence="2 3">CBS 620.91</strain>
    </source>
</reference>
<dbReference type="SUPFAM" id="SSF52540">
    <property type="entry name" value="P-loop containing nucleoside triphosphate hydrolases"/>
    <property type="match status" value="1"/>
</dbReference>
<dbReference type="PANTHER" id="PTHR23077">
    <property type="entry name" value="AAA-FAMILY ATPASE"/>
    <property type="match status" value="1"/>
</dbReference>
<keyword evidence="3" id="KW-1185">Reference proteome</keyword>
<dbReference type="Pfam" id="PF00004">
    <property type="entry name" value="AAA"/>
    <property type="match status" value="1"/>
</dbReference>
<dbReference type="InterPro" id="IPR027417">
    <property type="entry name" value="P-loop_NTPase"/>
</dbReference>
<dbReference type="SUPFAM" id="SSF53474">
    <property type="entry name" value="alpha/beta-Hydrolases"/>
    <property type="match status" value="1"/>
</dbReference>
<dbReference type="InterPro" id="IPR013094">
    <property type="entry name" value="AB_hydrolase_3"/>
</dbReference>
<dbReference type="InterPro" id="IPR029058">
    <property type="entry name" value="AB_hydrolase_fold"/>
</dbReference>
<dbReference type="Gene3D" id="3.40.50.1820">
    <property type="entry name" value="alpha/beta hydrolase"/>
    <property type="match status" value="1"/>
</dbReference>
<dbReference type="Proteomes" id="UP001583172">
    <property type="component" value="Unassembled WGS sequence"/>
</dbReference>
<dbReference type="EMBL" id="JAZGSY010000053">
    <property type="protein sequence ID" value="KAL1842106.1"/>
    <property type="molecule type" value="Genomic_DNA"/>
</dbReference>
<gene>
    <name evidence="2" type="ORF">VTJ49DRAFT_5985</name>
</gene>